<keyword evidence="1" id="KW-0812">Transmembrane</keyword>
<proteinExistence type="predicted"/>
<organism evidence="2 3">
    <name type="scientific">Prevotella nigrescens</name>
    <dbReference type="NCBI Taxonomy" id="28133"/>
    <lineage>
        <taxon>Bacteria</taxon>
        <taxon>Pseudomonadati</taxon>
        <taxon>Bacteroidota</taxon>
        <taxon>Bacteroidia</taxon>
        <taxon>Bacteroidales</taxon>
        <taxon>Prevotellaceae</taxon>
        <taxon>Prevotella</taxon>
    </lineage>
</organism>
<accession>A0A9D5X3F1</accession>
<dbReference type="EMBL" id="JABZTM010000109">
    <property type="protein sequence ID" value="MBF1447506.1"/>
    <property type="molecule type" value="Genomic_DNA"/>
</dbReference>
<comment type="caution">
    <text evidence="2">The sequence shown here is derived from an EMBL/GenBank/DDBJ whole genome shotgun (WGS) entry which is preliminary data.</text>
</comment>
<gene>
    <name evidence="2" type="ORF">HXN55_09015</name>
</gene>
<dbReference type="RefSeq" id="WP_278490949.1">
    <property type="nucleotide sequence ID" value="NZ_CAJZDG010000004.1"/>
</dbReference>
<protein>
    <submittedName>
        <fullName evidence="2">Uncharacterized protein</fullName>
    </submittedName>
</protein>
<keyword evidence="1" id="KW-1133">Transmembrane helix</keyword>
<name>A0A9D5X3F1_9BACT</name>
<feature type="transmembrane region" description="Helical" evidence="1">
    <location>
        <begin position="46"/>
        <end position="69"/>
    </location>
</feature>
<evidence type="ECO:0000313" key="2">
    <source>
        <dbReference type="EMBL" id="MBF1447506.1"/>
    </source>
</evidence>
<dbReference type="Proteomes" id="UP000787419">
    <property type="component" value="Unassembled WGS sequence"/>
</dbReference>
<evidence type="ECO:0000313" key="3">
    <source>
        <dbReference type="Proteomes" id="UP000787419"/>
    </source>
</evidence>
<reference evidence="2" key="1">
    <citation type="submission" date="2020-04" db="EMBL/GenBank/DDBJ databases">
        <title>Deep metagenomics examines the oral microbiome during advanced dental caries in children, revealing novel taxa and co-occurrences with host molecules.</title>
        <authorList>
            <person name="Baker J.L."/>
            <person name="Morton J.T."/>
            <person name="Dinis M."/>
            <person name="Alvarez R."/>
            <person name="Tran N.C."/>
            <person name="Knight R."/>
            <person name="Edlund A."/>
        </authorList>
    </citation>
    <scope>NUCLEOTIDE SEQUENCE</scope>
    <source>
        <strain evidence="2">JCVI_32_bin.50</strain>
    </source>
</reference>
<keyword evidence="1" id="KW-0472">Membrane</keyword>
<evidence type="ECO:0000256" key="1">
    <source>
        <dbReference type="SAM" id="Phobius"/>
    </source>
</evidence>
<dbReference type="AlphaFoldDB" id="A0A9D5X3F1"/>
<sequence length="116" mass="12822">MAGYTVYKWGEFEGVRHVVPIAAGEGIDYNGVAFGMRHGNVEPARIFLVLLFDSVLLVRIAFGVMLLPFKTYGFCNVLATRGGSIGTRGAVQSRVREGKSRYCFTATSALFRSMRY</sequence>